<proteinExistence type="predicted"/>
<organism evidence="3 4">
    <name type="scientific">Pirellula staleyi (strain ATCC 27377 / DSM 6068 / ICPB 4128)</name>
    <name type="common">Pirella staleyi</name>
    <dbReference type="NCBI Taxonomy" id="530564"/>
    <lineage>
        <taxon>Bacteria</taxon>
        <taxon>Pseudomonadati</taxon>
        <taxon>Planctomycetota</taxon>
        <taxon>Planctomycetia</taxon>
        <taxon>Pirellulales</taxon>
        <taxon>Pirellulaceae</taxon>
        <taxon>Pirellula</taxon>
    </lineage>
</organism>
<keyword evidence="2" id="KW-1133">Transmembrane helix</keyword>
<evidence type="ECO:0000256" key="2">
    <source>
        <dbReference type="SAM" id="Phobius"/>
    </source>
</evidence>
<gene>
    <name evidence="3" type="ordered locus">Psta_2118</name>
</gene>
<feature type="transmembrane region" description="Helical" evidence="2">
    <location>
        <begin position="363"/>
        <end position="384"/>
    </location>
</feature>
<evidence type="ECO:0000313" key="3">
    <source>
        <dbReference type="EMBL" id="ADB16792.1"/>
    </source>
</evidence>
<accession>D2R1S3</accession>
<dbReference type="eggNOG" id="ENOG5033PA1">
    <property type="taxonomic scope" value="Bacteria"/>
</dbReference>
<feature type="compositionally biased region" description="Low complexity" evidence="1">
    <location>
        <begin position="568"/>
        <end position="580"/>
    </location>
</feature>
<feature type="transmembrane region" description="Helical" evidence="2">
    <location>
        <begin position="452"/>
        <end position="476"/>
    </location>
</feature>
<feature type="transmembrane region" description="Helical" evidence="2">
    <location>
        <begin position="335"/>
        <end position="357"/>
    </location>
</feature>
<feature type="region of interest" description="Disordered" evidence="1">
    <location>
        <begin position="1"/>
        <end position="33"/>
    </location>
</feature>
<feature type="region of interest" description="Disordered" evidence="1">
    <location>
        <begin position="234"/>
        <end position="260"/>
    </location>
</feature>
<dbReference type="HOGENOM" id="CLU_461419_0_0_0"/>
<feature type="transmembrane region" description="Helical" evidence="2">
    <location>
        <begin position="497"/>
        <end position="518"/>
    </location>
</feature>
<protein>
    <submittedName>
        <fullName evidence="3">Uncharacterized protein</fullName>
    </submittedName>
</protein>
<feature type="region of interest" description="Disordered" evidence="1">
    <location>
        <begin position="64"/>
        <end position="99"/>
    </location>
</feature>
<dbReference type="EMBL" id="CP001848">
    <property type="protein sequence ID" value="ADB16792.1"/>
    <property type="molecule type" value="Genomic_DNA"/>
</dbReference>
<feature type="transmembrane region" description="Helical" evidence="2">
    <location>
        <begin position="524"/>
        <end position="543"/>
    </location>
</feature>
<dbReference type="KEGG" id="psl:Psta_2118"/>
<keyword evidence="2" id="KW-0472">Membrane</keyword>
<dbReference type="AlphaFoldDB" id="D2R1S3"/>
<feature type="compositionally biased region" description="Low complexity" evidence="1">
    <location>
        <begin position="244"/>
        <end position="253"/>
    </location>
</feature>
<evidence type="ECO:0000313" key="4">
    <source>
        <dbReference type="Proteomes" id="UP000001887"/>
    </source>
</evidence>
<feature type="compositionally biased region" description="Polar residues" evidence="1">
    <location>
        <begin position="234"/>
        <end position="243"/>
    </location>
</feature>
<keyword evidence="4" id="KW-1185">Reference proteome</keyword>
<sequence>MEEAPSAGLSAKAPREWKPPAVATASNDPSRIPCPHCGAAIKAAHLPVGASCTCPRCGKAFTVGGGQSSPPATPAAKPVATPPAKMQPAASEPAPLPKIERPDEGVIRQLAEQAQPLPMPISAPPPKPKPQLIAVVCKLCQTRMYAKLSQAGGTMRCPDCHSLCDIPVPPAPKKPVKPAEDDDFYSVAPLSPAENNAAMLRDLEIAASLPPELHLAVQPSTTPPAIDLQREIRQQQAEPAQRTSASPAVPAASAEDDEEDLDAEIRLEAPVERIEITPALVVRTNLDSLVPEPSTYRDDDWVRPVAAGERTYFERSPLTIGIFEFLVLPETVVRLLMHIVWGSVALSLAQLAVIYAYRGAESLLAILFVLLFAVIGGTFCLSLAAQMQAIVEDTANGTDRVENWPSPNLFEWMFDSMSLCLHVAIAAAPGIGITIMFFTSSLYNEDLPFKSVALFPIVISAALLLPPILFSTAAEGNMFALVSPQLFRSFQSTGDGWMLFYFETFLLILGSLLSISFVEFHTVYLAPLVTTGLLIMIFLYFRLLGRVMWMAGRNDGVVVARDREKSADAGSKAGGKPASGERGQSRPRVPV</sequence>
<feature type="transmembrane region" description="Helical" evidence="2">
    <location>
        <begin position="419"/>
        <end position="440"/>
    </location>
</feature>
<dbReference type="Proteomes" id="UP000001887">
    <property type="component" value="Chromosome"/>
</dbReference>
<feature type="region of interest" description="Disordered" evidence="1">
    <location>
        <begin position="562"/>
        <end position="591"/>
    </location>
</feature>
<reference evidence="3 4" key="1">
    <citation type="journal article" date="2009" name="Stand. Genomic Sci.">
        <title>Complete genome sequence of Pirellula staleyi type strain (ATCC 27377).</title>
        <authorList>
            <person name="Clum A."/>
            <person name="Tindall B.J."/>
            <person name="Sikorski J."/>
            <person name="Ivanova N."/>
            <person name="Mavrommatis K."/>
            <person name="Lucas S."/>
            <person name="Glavina del Rio T."/>
            <person name="Nolan M."/>
            <person name="Chen F."/>
            <person name="Tice H."/>
            <person name="Pitluck S."/>
            <person name="Cheng J.F."/>
            <person name="Chertkov O."/>
            <person name="Brettin T."/>
            <person name="Han C."/>
            <person name="Detter J.C."/>
            <person name="Kuske C."/>
            <person name="Bruce D."/>
            <person name="Goodwin L."/>
            <person name="Ovchinikova G."/>
            <person name="Pati A."/>
            <person name="Mikhailova N."/>
            <person name="Chen A."/>
            <person name="Palaniappan K."/>
            <person name="Land M."/>
            <person name="Hauser L."/>
            <person name="Chang Y.J."/>
            <person name="Jeffries C.D."/>
            <person name="Chain P."/>
            <person name="Rohde M."/>
            <person name="Goker M."/>
            <person name="Bristow J."/>
            <person name="Eisen J.A."/>
            <person name="Markowitz V."/>
            <person name="Hugenholtz P."/>
            <person name="Kyrpides N.C."/>
            <person name="Klenk H.P."/>
            <person name="Lapidus A."/>
        </authorList>
    </citation>
    <scope>NUCLEOTIDE SEQUENCE [LARGE SCALE GENOMIC DNA]</scope>
    <source>
        <strain evidence="4">ATCC 27377 / DSM 6068 / ICPB 4128</strain>
    </source>
</reference>
<evidence type="ECO:0000256" key="1">
    <source>
        <dbReference type="SAM" id="MobiDB-lite"/>
    </source>
</evidence>
<name>D2R1S3_PIRSD</name>
<feature type="compositionally biased region" description="Low complexity" evidence="1">
    <location>
        <begin position="74"/>
        <end position="84"/>
    </location>
</feature>
<keyword evidence="2" id="KW-0812">Transmembrane</keyword>